<evidence type="ECO:0000313" key="2">
    <source>
        <dbReference type="Proteomes" id="UP000514754"/>
    </source>
</evidence>
<protein>
    <recommendedName>
        <fullName evidence="3">Beta-ketoacyl synthase N-terminal domain-containing protein</fullName>
    </recommendedName>
</protein>
<evidence type="ECO:0008006" key="3">
    <source>
        <dbReference type="Google" id="ProtNLM"/>
    </source>
</evidence>
<sequence>MASPLFIAAAGMCCSIGYSVPSASAAIRSGLDHFAETTFYDLNGKPLIGAQLYKNDTWGDERLLWMFENVVAECILKTPGMTKENTCLIFLLSECAEQCYGSLGNEFLFSRVKTTWHESSICIHGGKTGIGSAITEAQRILYSGLASYALLVGVDSYFSPARINHLLTHERVLCTSNRDGFIPGEGAGAIVFCKPDSCIQGIYITGVGVSNEDAHILQNDKANMARGLSVAIRKSIHDAGILLAETDFHISGVTGESWYFRETALAITRCLEKKKKQYPHYQLASNLGETGAASGPLTLAYLNEMMCRFPDTGERALVHFSGDSGLRVALVAEYYRG</sequence>
<dbReference type="SUPFAM" id="SSF53901">
    <property type="entry name" value="Thiolase-like"/>
    <property type="match status" value="1"/>
</dbReference>
<dbReference type="RefSeq" id="WP_000168083.1">
    <property type="nucleotide sequence ID" value="NZ_BFNN01000020.1"/>
</dbReference>
<name>A0A7L7ED18_ECOLX</name>
<proteinExistence type="predicted"/>
<organism evidence="1 2">
    <name type="scientific">Escherichia coli</name>
    <dbReference type="NCBI Taxonomy" id="562"/>
    <lineage>
        <taxon>Bacteria</taxon>
        <taxon>Pseudomonadati</taxon>
        <taxon>Pseudomonadota</taxon>
        <taxon>Gammaproteobacteria</taxon>
        <taxon>Enterobacterales</taxon>
        <taxon>Enterobacteriaceae</taxon>
        <taxon>Escherichia</taxon>
    </lineage>
</organism>
<gene>
    <name evidence="1" type="ORF">HVW43_11370</name>
</gene>
<dbReference type="Gene3D" id="3.40.47.10">
    <property type="match status" value="1"/>
</dbReference>
<dbReference type="InterPro" id="IPR016039">
    <property type="entry name" value="Thiolase-like"/>
</dbReference>
<accession>A0A7L7ED18</accession>
<dbReference type="Proteomes" id="UP000514754">
    <property type="component" value="Chromosome"/>
</dbReference>
<dbReference type="EMBL" id="CP057906">
    <property type="protein sequence ID" value="QMO40870.1"/>
    <property type="molecule type" value="Genomic_DNA"/>
</dbReference>
<dbReference type="GO" id="GO:0016746">
    <property type="term" value="F:acyltransferase activity"/>
    <property type="evidence" value="ECO:0007669"/>
    <property type="project" value="InterPro"/>
</dbReference>
<dbReference type="AlphaFoldDB" id="A0A7L7ED18"/>
<reference evidence="1 2" key="1">
    <citation type="submission" date="2020-06" db="EMBL/GenBank/DDBJ databases">
        <title>REHAB project genomes.</title>
        <authorList>
            <person name="Shaw L.P."/>
        </authorList>
    </citation>
    <scope>NUCLEOTIDE SEQUENCE [LARGE SCALE GENOMIC DNA]</scope>
    <source>
        <strain evidence="1 2">RHB10-C12</strain>
    </source>
</reference>
<dbReference type="GO" id="GO:0044281">
    <property type="term" value="P:small molecule metabolic process"/>
    <property type="evidence" value="ECO:0007669"/>
    <property type="project" value="UniProtKB-ARBA"/>
</dbReference>
<evidence type="ECO:0000313" key="1">
    <source>
        <dbReference type="EMBL" id="QMO40870.1"/>
    </source>
</evidence>